<evidence type="ECO:0000259" key="4">
    <source>
        <dbReference type="Pfam" id="PF03135"/>
    </source>
</evidence>
<dbReference type="Pfam" id="PF03135">
    <property type="entry name" value="CagE_TrbE_VirB"/>
    <property type="match status" value="1"/>
</dbReference>
<feature type="domain" description="CagE TrbE VirB component of type IV transporter system central" evidence="4">
    <location>
        <begin position="225"/>
        <end position="341"/>
    </location>
</feature>
<comment type="caution">
    <text evidence="5">The sequence shown here is derived from an EMBL/GenBank/DDBJ whole genome shotgun (WGS) entry which is preliminary data.</text>
</comment>
<dbReference type="InterPro" id="IPR027417">
    <property type="entry name" value="P-loop_NTPase"/>
</dbReference>
<comment type="similarity">
    <text evidence="1">Belongs to the TrbE/VirB4 family.</text>
</comment>
<keyword evidence="2" id="KW-0547">Nucleotide-binding</keyword>
<keyword evidence="6" id="KW-1185">Reference proteome</keyword>
<accession>A0A562ZS92</accession>
<sequence>MLTFQDLFTKPRRAASSFSELLPWFGLITPGLVLCMDGSLLAAFEYHGDDVEGREDVMVDQRINVLQTALKTLNDRCTLWSVQERRYTSGYLKNDFTSPVARVIDKQWAKVCEERKNATLRQTLYISYNFPNQSEAFFESVRNAFAENDGNVFKALGGLARRRFSERGEIARIRGQLADIAQEFEKVLTAFTGVVQTSMGFQRLHDGDFLGELYARANLASIRGPVHPPKHLAYLNTMLAADTLVRQHDKFMVRGPSKTCHFAALSMKGTPPEGHSHHIDRLMGLNCEYVLVQCYRVLDQQPAANAIQEHEMFYRSEVKSVVTRVAERLFDMTSEKVNTGNLHLAEDAQQALAELTAGDVSYGYYNMTLLALGDTPRQAEDAVDMLGASLRSSGYTVIREVHGLLSAFQTTMPGGANRTLRWKLASTANLADLAPIRTVSRGEPNHPLFSKFLGHEVPAWCRFPTPYGVMYDFNVHEGDLGHTAIIGGSGAGKTSLMLSLIAMFGKYRPAQTFIFDMGYSLMMGTVLLGGKHIDMKQAPKLNPVLVMLRNGDDERLRQWVEVLIGADGHNVSGQESTMINTAIQQLRRSGQSNWKLSGLYALLVGQDQHLASKLTAYVDQSDPESGYGAVGSRAKYFDNDEDHFTLTHLVGVECGSLLIDPKVASPLMDYAFYVIERSLDGSTPTMIYVEEAWYMLSNPAFASKMEEWLRTFRKKLAFVVFATQNLEEIAKLPTLGSFVTNIATQIFLPSVKQSAYQQAKLFNEVWGTTDAQIELLANAIPKQDYLLIRPSVTRLVNMPMPPVILAINEATAQDAKRQKLLEYAAEGGPGWELRFLQEVLHVQI</sequence>
<evidence type="ECO:0000256" key="1">
    <source>
        <dbReference type="ARBA" id="ARBA00006512"/>
    </source>
</evidence>
<dbReference type="PANTHER" id="PTHR30121:SF12">
    <property type="entry name" value="TYPE IV SECRETION SYSTEM PROTEIN CAGE"/>
    <property type="match status" value="1"/>
</dbReference>
<dbReference type="InterPro" id="IPR018145">
    <property type="entry name" value="CagE_TrbE_VirB_cntrl_dom"/>
</dbReference>
<dbReference type="Proteomes" id="UP000318199">
    <property type="component" value="Unassembled WGS sequence"/>
</dbReference>
<evidence type="ECO:0000256" key="3">
    <source>
        <dbReference type="ARBA" id="ARBA00022840"/>
    </source>
</evidence>
<dbReference type="OrthoDB" id="9816422at2"/>
<dbReference type="SUPFAM" id="SSF52540">
    <property type="entry name" value="P-loop containing nucleoside triphosphate hydrolases"/>
    <property type="match status" value="1"/>
</dbReference>
<dbReference type="Gene3D" id="3.40.50.300">
    <property type="entry name" value="P-loop containing nucleotide triphosphate hydrolases"/>
    <property type="match status" value="1"/>
</dbReference>
<reference evidence="5 6" key="1">
    <citation type="submission" date="2019-07" db="EMBL/GenBank/DDBJ databases">
        <title>Caenimonas sedimenti sp. nov., isolated from activated sludge.</title>
        <authorList>
            <person name="Xu J."/>
        </authorList>
    </citation>
    <scope>NUCLEOTIDE SEQUENCE [LARGE SCALE GENOMIC DNA]</scope>
    <source>
        <strain evidence="5 6">HX-9-20</strain>
    </source>
</reference>
<name>A0A562ZS92_9BURK</name>
<gene>
    <name evidence="5" type="ORF">FN976_11135</name>
</gene>
<keyword evidence="3" id="KW-0067">ATP-binding</keyword>
<dbReference type="AlphaFoldDB" id="A0A562ZS92"/>
<dbReference type="GO" id="GO:0005524">
    <property type="term" value="F:ATP binding"/>
    <property type="evidence" value="ECO:0007669"/>
    <property type="project" value="UniProtKB-KW"/>
</dbReference>
<protein>
    <submittedName>
        <fullName evidence="5">Type IV secretion system protein VirB4</fullName>
    </submittedName>
</protein>
<evidence type="ECO:0000313" key="5">
    <source>
        <dbReference type="EMBL" id="TWO71462.1"/>
    </source>
</evidence>
<dbReference type="EMBL" id="VOBQ01000008">
    <property type="protein sequence ID" value="TWO71462.1"/>
    <property type="molecule type" value="Genomic_DNA"/>
</dbReference>
<dbReference type="PANTHER" id="PTHR30121">
    <property type="entry name" value="UNCHARACTERIZED PROTEIN YJGR-RELATED"/>
    <property type="match status" value="1"/>
</dbReference>
<dbReference type="InterPro" id="IPR051162">
    <property type="entry name" value="T4SS_component"/>
</dbReference>
<organism evidence="5 6">
    <name type="scientific">Caenimonas sedimenti</name>
    <dbReference type="NCBI Taxonomy" id="2596921"/>
    <lineage>
        <taxon>Bacteria</taxon>
        <taxon>Pseudomonadati</taxon>
        <taxon>Pseudomonadota</taxon>
        <taxon>Betaproteobacteria</taxon>
        <taxon>Burkholderiales</taxon>
        <taxon>Comamonadaceae</taxon>
        <taxon>Caenimonas</taxon>
    </lineage>
</organism>
<proteinExistence type="inferred from homology"/>
<evidence type="ECO:0000313" key="6">
    <source>
        <dbReference type="Proteomes" id="UP000318199"/>
    </source>
</evidence>
<evidence type="ECO:0000256" key="2">
    <source>
        <dbReference type="ARBA" id="ARBA00022741"/>
    </source>
</evidence>